<feature type="domain" description="Mannitol dehydrogenase C-terminal" evidence="7">
    <location>
        <begin position="101"/>
        <end position="292"/>
    </location>
</feature>
<keyword evidence="3" id="KW-0520">NAD</keyword>
<dbReference type="InterPro" id="IPR013328">
    <property type="entry name" value="6PGD_dom2"/>
</dbReference>
<dbReference type="InterPro" id="IPR000669">
    <property type="entry name" value="Mannitol_DH"/>
</dbReference>
<protein>
    <recommendedName>
        <fullName evidence="4">mannitol 2-dehydrogenase</fullName>
        <ecNumber evidence="4">1.1.1.67</ecNumber>
    </recommendedName>
</protein>
<accession>A0A8R2BA76</accession>
<evidence type="ECO:0000256" key="2">
    <source>
        <dbReference type="ARBA" id="ARBA00023002"/>
    </source>
</evidence>
<dbReference type="EC" id="1.1.1.67" evidence="4"/>
<dbReference type="EnsemblMetazoa" id="XM_008190358.1">
    <property type="protein sequence ID" value="XP_008188580.1"/>
    <property type="gene ID" value="LOC103310897"/>
</dbReference>
<dbReference type="InterPro" id="IPR013118">
    <property type="entry name" value="Mannitol_DH_C"/>
</dbReference>
<sequence>MSCDNMPENGHVTRNVVTQLAERHSHELAEYIQTHITFPSTMVDRIVPAMTDAAFDALEARLGSSDPVAVEAEPFFQWVIEDNFVNGRPAWENAGAELVSDVLPFEEMKLRMLNGSHSFLAYLGFLAGYEHISDCMADNHFRTAARALMLQDQAPTLRTQGVDLTAYADSLIARYENRAIKHRTYQIATDGTQKLPQRLLDSVRWHLRNGTSCDYLLLGVAGWMRYVSGVDEQGQAIEIRDPMKEQLASIVAHSDEGAQRVEALLRIQAVFGDDLRYQTAFVSRVTELYNQLNTQGARATVQALVTQA</sequence>
<dbReference type="AlphaFoldDB" id="A0A8R2BA76"/>
<evidence type="ECO:0000256" key="4">
    <source>
        <dbReference type="ARBA" id="ARBA00038970"/>
    </source>
</evidence>
<evidence type="ECO:0000256" key="5">
    <source>
        <dbReference type="ARBA" id="ARBA00047733"/>
    </source>
</evidence>
<dbReference type="PANTHER" id="PTHR43362:SF4">
    <property type="entry name" value="MANNITOL DEHYDROGENASE"/>
    <property type="match status" value="1"/>
</dbReference>
<dbReference type="SUPFAM" id="SSF48179">
    <property type="entry name" value="6-phosphogluconate dehydrogenase C-terminal domain-like"/>
    <property type="match status" value="1"/>
</dbReference>
<dbReference type="GO" id="GO:0019594">
    <property type="term" value="P:mannitol metabolic process"/>
    <property type="evidence" value="ECO:0007669"/>
    <property type="project" value="InterPro"/>
</dbReference>
<evidence type="ECO:0000256" key="3">
    <source>
        <dbReference type="ARBA" id="ARBA00023027"/>
    </source>
</evidence>
<dbReference type="PRINTS" id="PR00084">
    <property type="entry name" value="MTLDHDRGNASE"/>
</dbReference>
<organism evidence="8">
    <name type="scientific">Acyrthosiphon pisum</name>
    <name type="common">Pea aphid</name>
    <dbReference type="NCBI Taxonomy" id="7029"/>
    <lineage>
        <taxon>Eukaryota</taxon>
        <taxon>Metazoa</taxon>
        <taxon>Ecdysozoa</taxon>
        <taxon>Arthropoda</taxon>
        <taxon>Hexapoda</taxon>
        <taxon>Insecta</taxon>
        <taxon>Pterygota</taxon>
        <taxon>Neoptera</taxon>
        <taxon>Paraneoptera</taxon>
        <taxon>Hemiptera</taxon>
        <taxon>Sternorrhyncha</taxon>
        <taxon>Aphidomorpha</taxon>
        <taxon>Aphidoidea</taxon>
        <taxon>Aphididae</taxon>
        <taxon>Macrosiphini</taxon>
        <taxon>Acyrthosiphon</taxon>
    </lineage>
</organism>
<reference evidence="8" key="1">
    <citation type="submission" date="2022-06" db="UniProtKB">
        <authorList>
            <consortium name="EnsemblMetazoa"/>
        </authorList>
    </citation>
    <scope>IDENTIFICATION</scope>
</reference>
<evidence type="ECO:0000259" key="6">
    <source>
        <dbReference type="Pfam" id="PF01232"/>
    </source>
</evidence>
<keyword evidence="2" id="KW-0560">Oxidoreductase</keyword>
<proteinExistence type="inferred from homology"/>
<feature type="domain" description="Mannitol dehydrogenase N-terminal" evidence="6">
    <location>
        <begin position="1"/>
        <end position="92"/>
    </location>
</feature>
<dbReference type="InterPro" id="IPR050988">
    <property type="entry name" value="Mannitol_DH/Oxidoreductase"/>
</dbReference>
<dbReference type="InterPro" id="IPR008927">
    <property type="entry name" value="6-PGluconate_DH-like_C_sf"/>
</dbReference>
<dbReference type="SUPFAM" id="SSF51735">
    <property type="entry name" value="NAD(P)-binding Rossmann-fold domains"/>
    <property type="match status" value="1"/>
</dbReference>
<name>A0A8R2BA76_ACYPI</name>
<evidence type="ECO:0000256" key="1">
    <source>
        <dbReference type="ARBA" id="ARBA00006541"/>
    </source>
</evidence>
<dbReference type="InterPro" id="IPR036291">
    <property type="entry name" value="NAD(P)-bd_dom_sf"/>
</dbReference>
<dbReference type="Pfam" id="PF08125">
    <property type="entry name" value="Mannitol_dh_C"/>
    <property type="match status" value="1"/>
</dbReference>
<dbReference type="Pfam" id="PF01232">
    <property type="entry name" value="Mannitol_dh"/>
    <property type="match status" value="1"/>
</dbReference>
<dbReference type="GO" id="GO:0050086">
    <property type="term" value="F:mannitol 2-dehydrogenase activity"/>
    <property type="evidence" value="ECO:0007669"/>
    <property type="project" value="UniProtKB-EC"/>
</dbReference>
<dbReference type="PANTHER" id="PTHR43362">
    <property type="entry name" value="MANNITOL DEHYDROGENASE DSF1-RELATED"/>
    <property type="match status" value="1"/>
</dbReference>
<evidence type="ECO:0000259" key="7">
    <source>
        <dbReference type="Pfam" id="PF08125"/>
    </source>
</evidence>
<dbReference type="PROSITE" id="PS00974">
    <property type="entry name" value="MANNITOL_DHGENASE"/>
    <property type="match status" value="1"/>
</dbReference>
<dbReference type="Gene3D" id="1.10.1040.10">
    <property type="entry name" value="N-(1-d-carboxylethyl)-l-norvaline Dehydrogenase, domain 2"/>
    <property type="match status" value="1"/>
</dbReference>
<comment type="similarity">
    <text evidence="1">Belongs to the mannitol dehydrogenase family.</text>
</comment>
<dbReference type="InterPro" id="IPR013131">
    <property type="entry name" value="Mannitol_DH_N"/>
</dbReference>
<evidence type="ECO:0000313" key="8">
    <source>
        <dbReference type="EnsemblMetazoa" id="XP_008188580.1"/>
    </source>
</evidence>
<dbReference type="Gene3D" id="3.40.50.720">
    <property type="entry name" value="NAD(P)-binding Rossmann-like Domain"/>
    <property type="match status" value="1"/>
</dbReference>
<comment type="catalytic activity">
    <reaction evidence="5">
        <text>D-mannitol + NAD(+) = D-fructose + NADH + H(+)</text>
        <dbReference type="Rhea" id="RHEA:12084"/>
        <dbReference type="ChEBI" id="CHEBI:15378"/>
        <dbReference type="ChEBI" id="CHEBI:16899"/>
        <dbReference type="ChEBI" id="CHEBI:37721"/>
        <dbReference type="ChEBI" id="CHEBI:57540"/>
        <dbReference type="ChEBI" id="CHEBI:57945"/>
        <dbReference type="EC" id="1.1.1.67"/>
    </reaction>
</comment>
<dbReference type="InterPro" id="IPR023027">
    <property type="entry name" value="Mannitol_DH_CS"/>
</dbReference>